<proteinExistence type="predicted"/>
<dbReference type="AlphaFoldDB" id="A0A834Z8J3"/>
<evidence type="ECO:0000256" key="4">
    <source>
        <dbReference type="ARBA" id="ARBA00022679"/>
    </source>
</evidence>
<evidence type="ECO:0000259" key="19">
    <source>
        <dbReference type="PROSITE" id="PS50011"/>
    </source>
</evidence>
<keyword evidence="5 18" id="KW-0812">Transmembrane</keyword>
<reference evidence="20 21" key="1">
    <citation type="submission" date="2020-04" db="EMBL/GenBank/DDBJ databases">
        <title>Plant Genome Project.</title>
        <authorList>
            <person name="Zhang R.-G."/>
        </authorList>
    </citation>
    <scope>NUCLEOTIDE SEQUENCE [LARGE SCALE GENOMIC DNA]</scope>
    <source>
        <strain evidence="20">YNK0</strain>
        <tissue evidence="20">Leaf</tissue>
    </source>
</reference>
<keyword evidence="7 16" id="KW-0547">Nucleotide-binding</keyword>
<dbReference type="Pfam" id="PF19160">
    <property type="entry name" value="SPARK"/>
    <property type="match status" value="1"/>
</dbReference>
<dbReference type="Gene3D" id="3.30.200.20">
    <property type="entry name" value="Phosphorylase Kinase, domain 1"/>
    <property type="match status" value="1"/>
</dbReference>
<dbReference type="CDD" id="cd14066">
    <property type="entry name" value="STKc_IRAK"/>
    <property type="match status" value="1"/>
</dbReference>
<evidence type="ECO:0000256" key="1">
    <source>
        <dbReference type="ARBA" id="ARBA00004479"/>
    </source>
</evidence>
<evidence type="ECO:0000256" key="10">
    <source>
        <dbReference type="ARBA" id="ARBA00022989"/>
    </source>
</evidence>
<dbReference type="PROSITE" id="PS00107">
    <property type="entry name" value="PROTEIN_KINASE_ATP"/>
    <property type="match status" value="1"/>
</dbReference>
<feature type="binding site" evidence="16">
    <location>
        <position position="386"/>
    </location>
    <ligand>
        <name>ATP</name>
        <dbReference type="ChEBI" id="CHEBI:30616"/>
    </ligand>
</feature>
<feature type="domain" description="Protein kinase" evidence="19">
    <location>
        <begin position="358"/>
        <end position="619"/>
    </location>
</feature>
<dbReference type="FunFam" id="3.30.200.20:FF:000390">
    <property type="entry name" value="probable LRR receptor-like serine/threonine-protein kinase RKF3"/>
    <property type="match status" value="1"/>
</dbReference>
<protein>
    <recommendedName>
        <fullName evidence="2">non-specific serine/threonine protein kinase</fullName>
        <ecNumber evidence="2">2.7.11.1</ecNumber>
    </recommendedName>
</protein>
<keyword evidence="6" id="KW-0732">Signal</keyword>
<dbReference type="GO" id="GO:0005524">
    <property type="term" value="F:ATP binding"/>
    <property type="evidence" value="ECO:0007669"/>
    <property type="project" value="UniProtKB-UniRule"/>
</dbReference>
<dbReference type="PANTHER" id="PTHR47989">
    <property type="entry name" value="OS01G0750732 PROTEIN"/>
    <property type="match status" value="1"/>
</dbReference>
<evidence type="ECO:0000313" key="21">
    <source>
        <dbReference type="Proteomes" id="UP000655225"/>
    </source>
</evidence>
<dbReference type="InterPro" id="IPR000719">
    <property type="entry name" value="Prot_kinase_dom"/>
</dbReference>
<dbReference type="OrthoDB" id="780646at2759"/>
<evidence type="ECO:0000256" key="13">
    <source>
        <dbReference type="ARBA" id="ARBA00023180"/>
    </source>
</evidence>
<evidence type="ECO:0000256" key="8">
    <source>
        <dbReference type="ARBA" id="ARBA00022777"/>
    </source>
</evidence>
<dbReference type="GO" id="GO:0016020">
    <property type="term" value="C:membrane"/>
    <property type="evidence" value="ECO:0007669"/>
    <property type="project" value="UniProtKB-SubCell"/>
</dbReference>
<dbReference type="EMBL" id="JABCRI010000008">
    <property type="protein sequence ID" value="KAF8401592.1"/>
    <property type="molecule type" value="Genomic_DNA"/>
</dbReference>
<keyword evidence="3" id="KW-0723">Serine/threonine-protein kinase</keyword>
<accession>A0A834Z8J3</accession>
<feature type="transmembrane region" description="Helical" evidence="18">
    <location>
        <begin position="285"/>
        <end position="310"/>
    </location>
</feature>
<dbReference type="Gene3D" id="1.10.510.10">
    <property type="entry name" value="Transferase(Phosphotransferase) domain 1"/>
    <property type="match status" value="1"/>
</dbReference>
<dbReference type="InterPro" id="IPR011009">
    <property type="entry name" value="Kinase-like_dom_sf"/>
</dbReference>
<keyword evidence="11 18" id="KW-0472">Membrane</keyword>
<feature type="region of interest" description="Disordered" evidence="17">
    <location>
        <begin position="674"/>
        <end position="695"/>
    </location>
</feature>
<keyword evidence="10 18" id="KW-1133">Transmembrane helix</keyword>
<keyword evidence="13" id="KW-0325">Glycoprotein</keyword>
<evidence type="ECO:0000256" key="9">
    <source>
        <dbReference type="ARBA" id="ARBA00022840"/>
    </source>
</evidence>
<name>A0A834Z8J3_TETSI</name>
<evidence type="ECO:0000256" key="15">
    <source>
        <dbReference type="ARBA" id="ARBA00048679"/>
    </source>
</evidence>
<evidence type="ECO:0000256" key="14">
    <source>
        <dbReference type="ARBA" id="ARBA00047899"/>
    </source>
</evidence>
<evidence type="ECO:0000256" key="2">
    <source>
        <dbReference type="ARBA" id="ARBA00012513"/>
    </source>
</evidence>
<dbReference type="GO" id="GO:0004674">
    <property type="term" value="F:protein serine/threonine kinase activity"/>
    <property type="evidence" value="ECO:0007669"/>
    <property type="project" value="UniProtKB-KW"/>
</dbReference>
<dbReference type="SMART" id="SM00220">
    <property type="entry name" value="S_TKc"/>
    <property type="match status" value="1"/>
</dbReference>
<dbReference type="SUPFAM" id="SSF56112">
    <property type="entry name" value="Protein kinase-like (PK-like)"/>
    <property type="match status" value="1"/>
</dbReference>
<evidence type="ECO:0000256" key="12">
    <source>
        <dbReference type="ARBA" id="ARBA00023170"/>
    </source>
</evidence>
<evidence type="ECO:0000256" key="6">
    <source>
        <dbReference type="ARBA" id="ARBA00022729"/>
    </source>
</evidence>
<feature type="compositionally biased region" description="Basic and acidic residues" evidence="17">
    <location>
        <begin position="676"/>
        <end position="695"/>
    </location>
</feature>
<dbReference type="EC" id="2.7.11.1" evidence="2"/>
<keyword evidence="12" id="KW-0675">Receptor</keyword>
<evidence type="ECO:0000256" key="18">
    <source>
        <dbReference type="SAM" id="Phobius"/>
    </source>
</evidence>
<keyword evidence="9 16" id="KW-0067">ATP-binding</keyword>
<keyword evidence="21" id="KW-1185">Reference proteome</keyword>
<evidence type="ECO:0000313" key="20">
    <source>
        <dbReference type="EMBL" id="KAF8401592.1"/>
    </source>
</evidence>
<dbReference type="OMA" id="CMNITTQ"/>
<dbReference type="InterPro" id="IPR043891">
    <property type="entry name" value="SPARK"/>
</dbReference>
<dbReference type="PROSITE" id="PS00108">
    <property type="entry name" value="PROTEIN_KINASE_ST"/>
    <property type="match status" value="1"/>
</dbReference>
<dbReference type="FunFam" id="1.10.510.10:FF:000287">
    <property type="entry name" value="probable LRR receptor-like serine/threonine-protein kinase RKF3"/>
    <property type="match status" value="1"/>
</dbReference>
<evidence type="ECO:0000256" key="5">
    <source>
        <dbReference type="ARBA" id="ARBA00022692"/>
    </source>
</evidence>
<dbReference type="InterPro" id="IPR008271">
    <property type="entry name" value="Ser/Thr_kinase_AS"/>
</dbReference>
<gene>
    <name evidence="20" type="ORF">HHK36_012537</name>
</gene>
<dbReference type="PROSITE" id="PS50011">
    <property type="entry name" value="PROTEIN_KINASE_DOM"/>
    <property type="match status" value="1"/>
</dbReference>
<dbReference type="InterPro" id="IPR017441">
    <property type="entry name" value="Protein_kinase_ATP_BS"/>
</dbReference>
<evidence type="ECO:0000256" key="7">
    <source>
        <dbReference type="ARBA" id="ARBA00022741"/>
    </source>
</evidence>
<keyword evidence="4" id="KW-0808">Transferase</keyword>
<keyword evidence="8" id="KW-0418">Kinase</keyword>
<evidence type="ECO:0000256" key="16">
    <source>
        <dbReference type="PROSITE-ProRule" id="PRU10141"/>
    </source>
</evidence>
<evidence type="ECO:0000256" key="11">
    <source>
        <dbReference type="ARBA" id="ARBA00023136"/>
    </source>
</evidence>
<comment type="catalytic activity">
    <reaction evidence="14">
        <text>L-threonyl-[protein] + ATP = O-phospho-L-threonyl-[protein] + ADP + H(+)</text>
        <dbReference type="Rhea" id="RHEA:46608"/>
        <dbReference type="Rhea" id="RHEA-COMP:11060"/>
        <dbReference type="Rhea" id="RHEA-COMP:11605"/>
        <dbReference type="ChEBI" id="CHEBI:15378"/>
        <dbReference type="ChEBI" id="CHEBI:30013"/>
        <dbReference type="ChEBI" id="CHEBI:30616"/>
        <dbReference type="ChEBI" id="CHEBI:61977"/>
        <dbReference type="ChEBI" id="CHEBI:456216"/>
        <dbReference type="EC" id="2.7.11.1"/>
    </reaction>
</comment>
<comment type="caution">
    <text evidence="20">The sequence shown here is derived from an EMBL/GenBank/DDBJ whole genome shotgun (WGS) entry which is preliminary data.</text>
</comment>
<dbReference type="PANTHER" id="PTHR47989:SF62">
    <property type="entry name" value="OS05G0423500 PROTEIN"/>
    <property type="match status" value="1"/>
</dbReference>
<dbReference type="Pfam" id="PF00069">
    <property type="entry name" value="Pkinase"/>
    <property type="match status" value="1"/>
</dbReference>
<comment type="catalytic activity">
    <reaction evidence="15">
        <text>L-seryl-[protein] + ATP = O-phospho-L-seryl-[protein] + ADP + H(+)</text>
        <dbReference type="Rhea" id="RHEA:17989"/>
        <dbReference type="Rhea" id="RHEA-COMP:9863"/>
        <dbReference type="Rhea" id="RHEA-COMP:11604"/>
        <dbReference type="ChEBI" id="CHEBI:15378"/>
        <dbReference type="ChEBI" id="CHEBI:29999"/>
        <dbReference type="ChEBI" id="CHEBI:30616"/>
        <dbReference type="ChEBI" id="CHEBI:83421"/>
        <dbReference type="ChEBI" id="CHEBI:456216"/>
        <dbReference type="EC" id="2.7.11.1"/>
    </reaction>
</comment>
<evidence type="ECO:0000256" key="17">
    <source>
        <dbReference type="SAM" id="MobiDB-lite"/>
    </source>
</evidence>
<dbReference type="Proteomes" id="UP000655225">
    <property type="component" value="Unassembled WGS sequence"/>
</dbReference>
<sequence length="695" mass="75955">MRAGVGKEEEVRSGIIESGVRQGVDKGEIGGVNCCNEGVGDVGRYNEGNGDVVGCCNEGAGDVGRCNGGSGDVGCCKVVVNCGEISHRILADAPCPLNFDVLRQLAQGSKRPDLLDVSTECRYSLQALRLVQSEYLQTTGFFLPPLNASESCWDSYQTLINEFLPNFDLRSACGFETSWISEGCMNITTQSQFERLVPESSLRDVRRFCNQSLENNSPCASCTTSLSSLQAYLPGPEVGNVSDCTVYSSIYAAALVNQFGPTDEGTLKCLFNLDFSAASSSKKRKVVICGVVIGCGVGLLGAGLGLWFLWRRSKRRRNKKKKSVNIETNLVSGLDRMSGSTTLVRFTFEEIKRATRNFSIENIIGKGGYGNVYKGILADGSEVALKRFKNCSAAGDASFTHEVEVIASVRHVNLVALRGYCTATTTFEGHHRVIVCDLMNNGSLYDHLFGSVEKKLSWPIRHKIALGTARGLAYLHYGAQPSIIHRDIKASNILLDERFEPKVADFGLAKFTPEGMTHLSTRVAGTLGYVAPEYALYGQLTERSDVYSFGVVLLELLSGKKALIASNETQTSLVTDWAWSLVRKGRALDVIEEGMPELGTPEVMEKFVLVAVLSSHPQLYARPTMDQIVKIFETDLPVPSIPERPVPLVAEIEDIERSSGSSYHSGFAGYQPFTFENDRPISDHEEKKDTSIHQN</sequence>
<evidence type="ECO:0000256" key="3">
    <source>
        <dbReference type="ARBA" id="ARBA00022527"/>
    </source>
</evidence>
<comment type="subcellular location">
    <subcellularLocation>
        <location evidence="1">Membrane</location>
        <topology evidence="1">Single-pass type I membrane protein</topology>
    </subcellularLocation>
</comment>
<organism evidence="20 21">
    <name type="scientific">Tetracentron sinense</name>
    <name type="common">Spur-leaf</name>
    <dbReference type="NCBI Taxonomy" id="13715"/>
    <lineage>
        <taxon>Eukaryota</taxon>
        <taxon>Viridiplantae</taxon>
        <taxon>Streptophyta</taxon>
        <taxon>Embryophyta</taxon>
        <taxon>Tracheophyta</taxon>
        <taxon>Spermatophyta</taxon>
        <taxon>Magnoliopsida</taxon>
        <taxon>Trochodendrales</taxon>
        <taxon>Trochodendraceae</taxon>
        <taxon>Tetracentron</taxon>
    </lineage>
</organism>